<dbReference type="GO" id="GO:0005737">
    <property type="term" value="C:cytoplasm"/>
    <property type="evidence" value="ECO:0007669"/>
    <property type="project" value="TreeGrafter"/>
</dbReference>
<dbReference type="InterPro" id="IPR036249">
    <property type="entry name" value="Thioredoxin-like_sf"/>
</dbReference>
<comment type="similarity">
    <text evidence="9">Belongs to the peroxiredoxin family. BCP/PrxQ subfamily.</text>
</comment>
<keyword evidence="12" id="KW-1133">Transmembrane helix</keyword>
<dbReference type="PANTHER" id="PTHR42801">
    <property type="entry name" value="THIOREDOXIN-DEPENDENT PEROXIDE REDUCTASE"/>
    <property type="match status" value="1"/>
</dbReference>
<evidence type="ECO:0000256" key="4">
    <source>
        <dbReference type="ARBA" id="ARBA00022862"/>
    </source>
</evidence>
<dbReference type="PROSITE" id="PS51352">
    <property type="entry name" value="THIOREDOXIN_2"/>
    <property type="match status" value="1"/>
</dbReference>
<keyword evidence="12" id="KW-0812">Transmembrane</keyword>
<dbReference type="PROSITE" id="PS51257">
    <property type="entry name" value="PROKAR_LIPOPROTEIN"/>
    <property type="match status" value="1"/>
</dbReference>
<dbReference type="GO" id="GO:0045454">
    <property type="term" value="P:cell redox homeostasis"/>
    <property type="evidence" value="ECO:0007669"/>
    <property type="project" value="TreeGrafter"/>
</dbReference>
<proteinExistence type="inferred from homology"/>
<evidence type="ECO:0000256" key="11">
    <source>
        <dbReference type="ARBA" id="ARBA00049091"/>
    </source>
</evidence>
<reference evidence="14" key="1">
    <citation type="submission" date="2021-05" db="EMBL/GenBank/DDBJ databases">
        <title>Complete genome sequence of the cellulolytic planctomycete Telmatocola sphagniphila SP2T and characterization of the first cellulase from planctomycetes.</title>
        <authorList>
            <person name="Rakitin A.L."/>
            <person name="Beletsky A.V."/>
            <person name="Naumoff D.G."/>
            <person name="Kulichevskaya I.S."/>
            <person name="Mardanov A.V."/>
            <person name="Ravin N.V."/>
            <person name="Dedysh S.N."/>
        </authorList>
    </citation>
    <scope>NUCLEOTIDE SEQUENCE</scope>
    <source>
        <strain evidence="14">SP2T</strain>
    </source>
</reference>
<gene>
    <name evidence="14" type="ORF">KIH39_16195</name>
</gene>
<keyword evidence="7" id="KW-0676">Redox-active center</keyword>
<evidence type="ECO:0000256" key="6">
    <source>
        <dbReference type="ARBA" id="ARBA00023157"/>
    </source>
</evidence>
<dbReference type="Proteomes" id="UP000676194">
    <property type="component" value="Chromosome"/>
</dbReference>
<feature type="domain" description="Thioredoxin" evidence="13">
    <location>
        <begin position="83"/>
        <end position="239"/>
    </location>
</feature>
<dbReference type="InterPro" id="IPR050924">
    <property type="entry name" value="Peroxiredoxin_BCP/PrxQ"/>
</dbReference>
<name>A0A8E6B1N6_9BACT</name>
<dbReference type="KEGG" id="tsph:KIH39_16195"/>
<comment type="catalytic activity">
    <reaction evidence="11">
        <text>a hydroperoxide + [thioredoxin]-dithiol = an alcohol + [thioredoxin]-disulfide + H2O</text>
        <dbReference type="Rhea" id="RHEA:62620"/>
        <dbReference type="Rhea" id="RHEA-COMP:10698"/>
        <dbReference type="Rhea" id="RHEA-COMP:10700"/>
        <dbReference type="ChEBI" id="CHEBI:15377"/>
        <dbReference type="ChEBI" id="CHEBI:29950"/>
        <dbReference type="ChEBI" id="CHEBI:30879"/>
        <dbReference type="ChEBI" id="CHEBI:35924"/>
        <dbReference type="ChEBI" id="CHEBI:50058"/>
        <dbReference type="EC" id="1.11.1.24"/>
    </reaction>
</comment>
<evidence type="ECO:0000256" key="8">
    <source>
        <dbReference type="ARBA" id="ARBA00032824"/>
    </source>
</evidence>
<keyword evidence="5" id="KW-0560">Oxidoreductase</keyword>
<dbReference type="GO" id="GO:0008379">
    <property type="term" value="F:thioredoxin peroxidase activity"/>
    <property type="evidence" value="ECO:0007669"/>
    <property type="project" value="TreeGrafter"/>
</dbReference>
<dbReference type="PANTHER" id="PTHR42801:SF4">
    <property type="entry name" value="AHPC_TSA FAMILY PROTEIN"/>
    <property type="match status" value="1"/>
</dbReference>
<evidence type="ECO:0000313" key="14">
    <source>
        <dbReference type="EMBL" id="QVL30390.1"/>
    </source>
</evidence>
<evidence type="ECO:0000256" key="5">
    <source>
        <dbReference type="ARBA" id="ARBA00023002"/>
    </source>
</evidence>
<protein>
    <recommendedName>
        <fullName evidence="2">thioredoxin-dependent peroxiredoxin</fullName>
        <ecNumber evidence="2">1.11.1.24</ecNumber>
    </recommendedName>
    <alternativeName>
        <fullName evidence="8">Thioredoxin peroxidase</fullName>
    </alternativeName>
    <alternativeName>
        <fullName evidence="10">Thioredoxin-dependent peroxiredoxin Bcp</fullName>
    </alternativeName>
</protein>
<dbReference type="InterPro" id="IPR000866">
    <property type="entry name" value="AhpC/TSA"/>
</dbReference>
<evidence type="ECO:0000256" key="9">
    <source>
        <dbReference type="ARBA" id="ARBA00038489"/>
    </source>
</evidence>
<evidence type="ECO:0000256" key="2">
    <source>
        <dbReference type="ARBA" id="ARBA00013017"/>
    </source>
</evidence>
<evidence type="ECO:0000256" key="1">
    <source>
        <dbReference type="ARBA" id="ARBA00003330"/>
    </source>
</evidence>
<dbReference type="EMBL" id="CP074694">
    <property type="protein sequence ID" value="QVL30390.1"/>
    <property type="molecule type" value="Genomic_DNA"/>
</dbReference>
<comment type="function">
    <text evidence="1">Thiol-specific peroxidase that catalyzes the reduction of hydrogen peroxide and organic hydroperoxides to water and alcohols, respectively. Plays a role in cell protection against oxidative stress by detoxifying peroxides and as sensor of hydrogen peroxide-mediated signaling events.</text>
</comment>
<evidence type="ECO:0000256" key="12">
    <source>
        <dbReference type="SAM" id="Phobius"/>
    </source>
</evidence>
<dbReference type="RefSeq" id="WP_213494261.1">
    <property type="nucleotide sequence ID" value="NZ_CP074694.1"/>
</dbReference>
<dbReference type="Gene3D" id="3.40.30.10">
    <property type="entry name" value="Glutaredoxin"/>
    <property type="match status" value="1"/>
</dbReference>
<dbReference type="GO" id="GO:0034599">
    <property type="term" value="P:cellular response to oxidative stress"/>
    <property type="evidence" value="ECO:0007669"/>
    <property type="project" value="TreeGrafter"/>
</dbReference>
<dbReference type="EC" id="1.11.1.24" evidence="2"/>
<evidence type="ECO:0000256" key="10">
    <source>
        <dbReference type="ARBA" id="ARBA00042639"/>
    </source>
</evidence>
<dbReference type="InterPro" id="IPR013766">
    <property type="entry name" value="Thioredoxin_domain"/>
</dbReference>
<evidence type="ECO:0000259" key="13">
    <source>
        <dbReference type="PROSITE" id="PS51352"/>
    </source>
</evidence>
<evidence type="ECO:0000256" key="3">
    <source>
        <dbReference type="ARBA" id="ARBA00022559"/>
    </source>
</evidence>
<accession>A0A8E6B1N6</accession>
<dbReference type="AlphaFoldDB" id="A0A8E6B1N6"/>
<keyword evidence="4" id="KW-0049">Antioxidant</keyword>
<keyword evidence="12" id="KW-0472">Membrane</keyword>
<keyword evidence="6" id="KW-1015">Disulfide bond</keyword>
<dbReference type="Pfam" id="PF00578">
    <property type="entry name" value="AhpC-TSA"/>
    <property type="match status" value="1"/>
</dbReference>
<feature type="transmembrane region" description="Helical" evidence="12">
    <location>
        <begin position="20"/>
        <end position="38"/>
    </location>
</feature>
<keyword evidence="15" id="KW-1185">Reference proteome</keyword>
<dbReference type="SUPFAM" id="SSF52833">
    <property type="entry name" value="Thioredoxin-like"/>
    <property type="match status" value="1"/>
</dbReference>
<organism evidence="14 15">
    <name type="scientific">Telmatocola sphagniphila</name>
    <dbReference type="NCBI Taxonomy" id="1123043"/>
    <lineage>
        <taxon>Bacteria</taxon>
        <taxon>Pseudomonadati</taxon>
        <taxon>Planctomycetota</taxon>
        <taxon>Planctomycetia</taxon>
        <taxon>Gemmatales</taxon>
        <taxon>Gemmataceae</taxon>
    </lineage>
</organism>
<sequence length="245" mass="27218">MRTSEDPDYCAPCRSSSPQAVCWIILGLVAMGCVMWFTRIGKENLAEMAQMDLRETKPMPLSGTLTQLIESNREKLVATQAHPLLGKPAPDFTLKDADGNDVRLSEKLKKGPVVLVFYLGYWCDHCVSQLFGLNEDYNYFRETGAEVLAVSSDPIQLTQERYAEYGRFKFPVLTDPDHLIAQKFGVYAPAGEGRKEWEIHGTYVINSQGIIIWAQTGKKPFTGNPTLLTELAGLSSSLPAPSKPE</sequence>
<evidence type="ECO:0000313" key="15">
    <source>
        <dbReference type="Proteomes" id="UP000676194"/>
    </source>
</evidence>
<evidence type="ECO:0000256" key="7">
    <source>
        <dbReference type="ARBA" id="ARBA00023284"/>
    </source>
</evidence>
<keyword evidence="3" id="KW-0575">Peroxidase</keyword>